<dbReference type="EMBL" id="JAKLTR010000013">
    <property type="protein sequence ID" value="MCG2616526.1"/>
    <property type="molecule type" value="Genomic_DNA"/>
</dbReference>
<evidence type="ECO:0000256" key="1">
    <source>
        <dbReference type="SAM" id="SignalP"/>
    </source>
</evidence>
<dbReference type="Gene3D" id="2.60.40.1120">
    <property type="entry name" value="Carboxypeptidase-like, regulatory domain"/>
    <property type="match status" value="1"/>
</dbReference>
<proteinExistence type="predicted"/>
<keyword evidence="3" id="KW-1185">Reference proteome</keyword>
<organism evidence="2 3">
    <name type="scientific">Terrimonas ginsenosidimutans</name>
    <dbReference type="NCBI Taxonomy" id="2908004"/>
    <lineage>
        <taxon>Bacteria</taxon>
        <taxon>Pseudomonadati</taxon>
        <taxon>Bacteroidota</taxon>
        <taxon>Chitinophagia</taxon>
        <taxon>Chitinophagales</taxon>
        <taxon>Chitinophagaceae</taxon>
        <taxon>Terrimonas</taxon>
    </lineage>
</organism>
<gene>
    <name evidence="2" type="ORF">LZZ85_19655</name>
</gene>
<dbReference type="SUPFAM" id="SSF49464">
    <property type="entry name" value="Carboxypeptidase regulatory domain-like"/>
    <property type="match status" value="1"/>
</dbReference>
<evidence type="ECO:0000313" key="3">
    <source>
        <dbReference type="Proteomes" id="UP001165367"/>
    </source>
</evidence>
<sequence>MKFKIVLLALSLLSFGLAYANTDPSPSCDTRIKKNDIEGSVVHAENKKPLKDVNITAYLISRKEKAAHTDELGGYSFDALKPGTYKIVFEKAGYKKVTKEKVVVKAEEPFLLNIEMIESKDFDLVPSPLHFADF</sequence>
<evidence type="ECO:0000313" key="2">
    <source>
        <dbReference type="EMBL" id="MCG2616526.1"/>
    </source>
</evidence>
<accession>A0ABS9KW26</accession>
<keyword evidence="1" id="KW-0732">Signal</keyword>
<protein>
    <submittedName>
        <fullName evidence="2">Carboxypeptidase-like regulatory domain-containing protein</fullName>
    </submittedName>
</protein>
<name>A0ABS9KW26_9BACT</name>
<feature type="signal peptide" evidence="1">
    <location>
        <begin position="1"/>
        <end position="20"/>
    </location>
</feature>
<feature type="chain" id="PRO_5045601583" evidence="1">
    <location>
        <begin position="21"/>
        <end position="134"/>
    </location>
</feature>
<reference evidence="2" key="1">
    <citation type="submission" date="2022-01" db="EMBL/GenBank/DDBJ databases">
        <authorList>
            <person name="Jo J.-H."/>
            <person name="Im W.-T."/>
        </authorList>
    </citation>
    <scope>NUCLEOTIDE SEQUENCE</scope>
    <source>
        <strain evidence="2">NA20</strain>
    </source>
</reference>
<dbReference type="Proteomes" id="UP001165367">
    <property type="component" value="Unassembled WGS sequence"/>
</dbReference>
<dbReference type="InterPro" id="IPR008969">
    <property type="entry name" value="CarboxyPept-like_regulatory"/>
</dbReference>
<dbReference type="Pfam" id="PF13620">
    <property type="entry name" value="CarboxypepD_reg"/>
    <property type="match status" value="1"/>
</dbReference>
<dbReference type="RefSeq" id="WP_237875062.1">
    <property type="nucleotide sequence ID" value="NZ_JAKLTR010000013.1"/>
</dbReference>
<comment type="caution">
    <text evidence="2">The sequence shown here is derived from an EMBL/GenBank/DDBJ whole genome shotgun (WGS) entry which is preliminary data.</text>
</comment>